<name>A0A0U4FC44_9BACI</name>
<evidence type="ECO:0000313" key="2">
    <source>
        <dbReference type="EMBL" id="ALX50419.1"/>
    </source>
</evidence>
<dbReference type="Gene3D" id="3.40.50.1820">
    <property type="entry name" value="alpha/beta hydrolase"/>
    <property type="match status" value="1"/>
</dbReference>
<dbReference type="STRING" id="1472767.AOX59_18645"/>
<reference evidence="2 3" key="1">
    <citation type="submission" date="2016-01" db="EMBL/GenBank/DDBJ databases">
        <title>Complete genome sequence of strain Lentibacillus amyloliquefaciens LAM0015T isolated from saline sediment.</title>
        <authorList>
            <person name="Wang J.-L."/>
            <person name="He M.-X."/>
        </authorList>
    </citation>
    <scope>NUCLEOTIDE SEQUENCE [LARGE SCALE GENOMIC DNA]</scope>
    <source>
        <strain evidence="2 3">LAM0015</strain>
    </source>
</reference>
<dbReference type="InterPro" id="IPR051044">
    <property type="entry name" value="MAG_DAG_Lipase"/>
</dbReference>
<organism evidence="2 3">
    <name type="scientific">Lentibacillus amyloliquefaciens</name>
    <dbReference type="NCBI Taxonomy" id="1472767"/>
    <lineage>
        <taxon>Bacteria</taxon>
        <taxon>Bacillati</taxon>
        <taxon>Bacillota</taxon>
        <taxon>Bacilli</taxon>
        <taxon>Bacillales</taxon>
        <taxon>Bacillaceae</taxon>
        <taxon>Lentibacillus</taxon>
    </lineage>
</organism>
<dbReference type="OrthoDB" id="9806902at2"/>
<dbReference type="InterPro" id="IPR022742">
    <property type="entry name" value="Hydrolase_4"/>
</dbReference>
<sequence>MENSFWMMRPGNVKIHVKKWEPQASMNIEPKAIVQIAHGMIEHIGRYHEFADFLVDHNILVYGNDHRGHGLTGEKQGQLGYLADENGFEKMTDDMVALTNQIKQDYPDTPLFLLGHSMGSFLARHYIQEHSHLIKGAILSGTGYYSWLSTTTAMKIAEALPPKEKSPLMNTLVFSAYNKRIQNKTTDFDWLTGDEKSVQSYMDDPYCGFIPTAGFFKDLMTGLSIIHNHKNNRHIRSDLPMLIISGAEDPVGNYTKGVWKTAEIYNKAGLDHVMTMLMDNGRHELLNEQNRDDIYQILLNWIAGLKRKNA</sequence>
<dbReference type="Proteomes" id="UP000050331">
    <property type="component" value="Chromosome"/>
</dbReference>
<accession>A0A0U4FC44</accession>
<evidence type="ECO:0000313" key="3">
    <source>
        <dbReference type="Proteomes" id="UP000050331"/>
    </source>
</evidence>
<dbReference type="Pfam" id="PF12146">
    <property type="entry name" value="Hydrolase_4"/>
    <property type="match status" value="1"/>
</dbReference>
<gene>
    <name evidence="2" type="ORF">AOX59_18645</name>
</gene>
<protein>
    <recommendedName>
        <fullName evidence="1">Serine aminopeptidase S33 domain-containing protein</fullName>
    </recommendedName>
</protein>
<evidence type="ECO:0000259" key="1">
    <source>
        <dbReference type="Pfam" id="PF12146"/>
    </source>
</evidence>
<dbReference type="PANTHER" id="PTHR11614">
    <property type="entry name" value="PHOSPHOLIPASE-RELATED"/>
    <property type="match status" value="1"/>
</dbReference>
<keyword evidence="3" id="KW-1185">Reference proteome</keyword>
<dbReference type="AlphaFoldDB" id="A0A0U4FC44"/>
<dbReference type="SUPFAM" id="SSF53474">
    <property type="entry name" value="alpha/beta-Hydrolases"/>
    <property type="match status" value="1"/>
</dbReference>
<feature type="domain" description="Serine aminopeptidase S33" evidence="1">
    <location>
        <begin position="29"/>
        <end position="290"/>
    </location>
</feature>
<proteinExistence type="predicted"/>
<dbReference type="InterPro" id="IPR029058">
    <property type="entry name" value="AB_hydrolase_fold"/>
</dbReference>
<dbReference type="EMBL" id="CP013862">
    <property type="protein sequence ID" value="ALX50419.1"/>
    <property type="molecule type" value="Genomic_DNA"/>
</dbReference>
<dbReference type="KEGG" id="lao:AOX59_18645"/>